<feature type="domain" description="N-(5'phosphoribosyl) anthranilate isomerase (PRAI)" evidence="10">
    <location>
        <begin position="6"/>
        <end position="199"/>
    </location>
</feature>
<keyword evidence="8 9" id="KW-0413">Isomerase</keyword>
<keyword evidence="5 9" id="KW-0028">Amino-acid biosynthesis</keyword>
<dbReference type="InterPro" id="IPR013785">
    <property type="entry name" value="Aldolase_TIM"/>
</dbReference>
<dbReference type="Proteomes" id="UP001157167">
    <property type="component" value="Unassembled WGS sequence"/>
</dbReference>
<dbReference type="PANTHER" id="PTHR42894:SF1">
    <property type="entry name" value="N-(5'-PHOSPHORIBOSYL)ANTHRANILATE ISOMERASE"/>
    <property type="match status" value="1"/>
</dbReference>
<comment type="pathway">
    <text evidence="2 9">Amino-acid biosynthesis; L-tryptophan biosynthesis; L-tryptophan from chorismate: step 3/5.</text>
</comment>
<comment type="catalytic activity">
    <reaction evidence="1 9">
        <text>N-(5-phospho-beta-D-ribosyl)anthranilate = 1-(2-carboxyphenylamino)-1-deoxy-D-ribulose 5-phosphate</text>
        <dbReference type="Rhea" id="RHEA:21540"/>
        <dbReference type="ChEBI" id="CHEBI:18277"/>
        <dbReference type="ChEBI" id="CHEBI:58613"/>
        <dbReference type="EC" id="5.3.1.24"/>
    </reaction>
</comment>
<dbReference type="EMBL" id="BSPX01000033">
    <property type="protein sequence ID" value="GLT22875.1"/>
    <property type="molecule type" value="Genomic_DNA"/>
</dbReference>
<dbReference type="NCBIfam" id="NF002298">
    <property type="entry name" value="PRK01222.1-4"/>
    <property type="match status" value="1"/>
</dbReference>
<dbReference type="InterPro" id="IPR044643">
    <property type="entry name" value="TrpF_fam"/>
</dbReference>
<dbReference type="HAMAP" id="MF_00135">
    <property type="entry name" value="PRAI"/>
    <property type="match status" value="1"/>
</dbReference>
<evidence type="ECO:0000256" key="8">
    <source>
        <dbReference type="ARBA" id="ARBA00023235"/>
    </source>
</evidence>
<evidence type="ECO:0000256" key="7">
    <source>
        <dbReference type="ARBA" id="ARBA00023141"/>
    </source>
</evidence>
<dbReference type="InterPro" id="IPR001240">
    <property type="entry name" value="PRAI_dom"/>
</dbReference>
<evidence type="ECO:0000313" key="12">
    <source>
        <dbReference type="Proteomes" id="UP001157167"/>
    </source>
</evidence>
<protein>
    <recommendedName>
        <fullName evidence="4 9">N-(5'-phosphoribosyl)anthranilate isomerase</fullName>
        <shortName evidence="9">PRAI</shortName>
        <ecNumber evidence="3 9">5.3.1.24</ecNumber>
    </recommendedName>
</protein>
<evidence type="ECO:0000259" key="10">
    <source>
        <dbReference type="Pfam" id="PF00697"/>
    </source>
</evidence>
<dbReference type="Gene3D" id="3.20.20.70">
    <property type="entry name" value="Aldolase class I"/>
    <property type="match status" value="1"/>
</dbReference>
<evidence type="ECO:0000256" key="9">
    <source>
        <dbReference type="HAMAP-Rule" id="MF_00135"/>
    </source>
</evidence>
<evidence type="ECO:0000256" key="2">
    <source>
        <dbReference type="ARBA" id="ARBA00004664"/>
    </source>
</evidence>
<keyword evidence="12" id="KW-1185">Reference proteome</keyword>
<comment type="similarity">
    <text evidence="9">Belongs to the TrpF family.</text>
</comment>
<evidence type="ECO:0000313" key="11">
    <source>
        <dbReference type="EMBL" id="GLT22875.1"/>
    </source>
</evidence>
<dbReference type="RefSeq" id="WP_284188145.1">
    <property type="nucleotide sequence ID" value="NZ_BSPX01000033.1"/>
</dbReference>
<proteinExistence type="inferred from homology"/>
<dbReference type="SUPFAM" id="SSF51366">
    <property type="entry name" value="Ribulose-phoshate binding barrel"/>
    <property type="match status" value="1"/>
</dbReference>
<reference evidence="12" key="1">
    <citation type="journal article" date="2019" name="Int. J. Syst. Evol. Microbiol.">
        <title>The Global Catalogue of Microorganisms (GCM) 10K type strain sequencing project: providing services to taxonomists for standard genome sequencing and annotation.</title>
        <authorList>
            <consortium name="The Broad Institute Genomics Platform"/>
            <consortium name="The Broad Institute Genome Sequencing Center for Infectious Disease"/>
            <person name="Wu L."/>
            <person name="Ma J."/>
        </authorList>
    </citation>
    <scope>NUCLEOTIDE SEQUENCE [LARGE SCALE GENOMIC DNA]</scope>
    <source>
        <strain evidence="12">NBRC 102407</strain>
    </source>
</reference>
<organism evidence="11 12">
    <name type="scientific">Zoogloea oryzae</name>
    <dbReference type="NCBI Taxonomy" id="310767"/>
    <lineage>
        <taxon>Bacteria</taxon>
        <taxon>Pseudomonadati</taxon>
        <taxon>Pseudomonadota</taxon>
        <taxon>Betaproteobacteria</taxon>
        <taxon>Rhodocyclales</taxon>
        <taxon>Zoogloeaceae</taxon>
        <taxon>Zoogloea</taxon>
    </lineage>
</organism>
<evidence type="ECO:0000256" key="3">
    <source>
        <dbReference type="ARBA" id="ARBA00012572"/>
    </source>
</evidence>
<dbReference type="InterPro" id="IPR011060">
    <property type="entry name" value="RibuloseP-bd_barrel"/>
</dbReference>
<evidence type="ECO:0000256" key="5">
    <source>
        <dbReference type="ARBA" id="ARBA00022605"/>
    </source>
</evidence>
<comment type="caution">
    <text evidence="11">The sequence shown here is derived from an EMBL/GenBank/DDBJ whole genome shotgun (WGS) entry which is preliminary data.</text>
</comment>
<dbReference type="CDD" id="cd00405">
    <property type="entry name" value="PRAI"/>
    <property type="match status" value="1"/>
</dbReference>
<dbReference type="EC" id="5.3.1.24" evidence="3 9"/>
<evidence type="ECO:0000256" key="6">
    <source>
        <dbReference type="ARBA" id="ARBA00022822"/>
    </source>
</evidence>
<dbReference type="GO" id="GO:0016853">
    <property type="term" value="F:isomerase activity"/>
    <property type="evidence" value="ECO:0007669"/>
    <property type="project" value="UniProtKB-KW"/>
</dbReference>
<sequence>MHRTRIKICGLTREEDVRAAVEAGADAIGFVFYPPSPRFVDFERAAELARLVPPFVTVVGLFVNAGWDYVENALKTVPLQLLQFHGDEREEDCVGFGRPYIKAARMRQGFDLLKYAASFPKAQGLLLDAFVEGYGGGGETFDWSLIPSGLPLPLILSGGLNAGNVAEAVRRVRPWAVDVSSGVEAAKGIKDAARITEFVAGVQNAHG</sequence>
<evidence type="ECO:0000256" key="4">
    <source>
        <dbReference type="ARBA" id="ARBA00022272"/>
    </source>
</evidence>
<dbReference type="NCBIfam" id="NF002299">
    <property type="entry name" value="PRK01222.1-6"/>
    <property type="match status" value="1"/>
</dbReference>
<dbReference type="PANTHER" id="PTHR42894">
    <property type="entry name" value="N-(5'-PHOSPHORIBOSYL)ANTHRANILATE ISOMERASE"/>
    <property type="match status" value="1"/>
</dbReference>
<accession>A0ABQ6FDP1</accession>
<gene>
    <name evidence="9 11" type="primary">trpF</name>
    <name evidence="11" type="ORF">GCM10007933_23360</name>
</gene>
<keyword evidence="6 9" id="KW-0822">Tryptophan biosynthesis</keyword>
<keyword evidence="7 9" id="KW-0057">Aromatic amino acid biosynthesis</keyword>
<name>A0ABQ6FDP1_9RHOO</name>
<dbReference type="Pfam" id="PF00697">
    <property type="entry name" value="PRAI"/>
    <property type="match status" value="1"/>
</dbReference>
<evidence type="ECO:0000256" key="1">
    <source>
        <dbReference type="ARBA" id="ARBA00001164"/>
    </source>
</evidence>